<keyword evidence="2" id="KW-0472">Membrane</keyword>
<dbReference type="AlphaFoldDB" id="A0A371K4A1"/>
<feature type="transmembrane region" description="Helical" evidence="2">
    <location>
        <begin position="98"/>
        <end position="122"/>
    </location>
</feature>
<dbReference type="Proteomes" id="UP000264492">
    <property type="component" value="Unassembled WGS sequence"/>
</dbReference>
<comment type="caution">
    <text evidence="3">The sequence shown here is derived from an EMBL/GenBank/DDBJ whole genome shotgun (WGS) entry which is preliminary data.</text>
</comment>
<feature type="compositionally biased region" description="Low complexity" evidence="1">
    <location>
        <begin position="336"/>
        <end position="392"/>
    </location>
</feature>
<sequence>MVSAAALIEAVQRRLRLTLRRDSAKPGEFPPGWAEWLAAMAQRPGQVVGAPAQSLVDLLAERPLAQAPRRTGELNRWQAFATLWRQQWQPAGRETRGVHWFAVATTLLWHLLFGGLLLWLMYLQFLGNPAPPPQGETVVQVEYVGVGTPEEPGGGPDRPSEQPSEAAAPATPAPAPQDAASAPTASAASPPLPTPALEAAVPDVPQREVPEPQLPPPTVEQPVAVSEPVPSQETTAFVLPPTRRRTETAIAAPELSAPSQQVRQADIAEPVQPIARELPQRELAAPALRSRVPEVAAREVPAPLPRAPVRELPTPTTAAPTLRSSTPTVRTRDVPTPRGASQAAASASAPAAAPSSAAPSAAAPSTSGTPQSSGARPAAGTAGAGPKATPAPGSFPTPRRGDDWGDSTRNTPGGQRGVTPGIYNSDGSVRLAEQPGSASPGMPPGTITQEIKNIDRAGTWLRRKPNDYEPTSFDKYWLPNENLLQEWVRRSIKEVNIPIPGTTKKIVCSVSVLALGGACSINDPNLNEQPAIARPPPDVPFKPELQEDNGSVKPPPGG</sequence>
<feature type="region of interest" description="Disordered" evidence="1">
    <location>
        <begin position="146"/>
        <end position="232"/>
    </location>
</feature>
<name>A0A371K4A1_9GAMM</name>
<keyword evidence="4" id="KW-1185">Reference proteome</keyword>
<evidence type="ECO:0000256" key="1">
    <source>
        <dbReference type="SAM" id="MobiDB-lite"/>
    </source>
</evidence>
<dbReference type="EMBL" id="QTSU01000001">
    <property type="protein sequence ID" value="RDZ28700.1"/>
    <property type="molecule type" value="Genomic_DNA"/>
</dbReference>
<feature type="region of interest" description="Disordered" evidence="1">
    <location>
        <begin position="524"/>
        <end position="558"/>
    </location>
</feature>
<protein>
    <submittedName>
        <fullName evidence="3">Transmembrane repetitive protein</fullName>
    </submittedName>
</protein>
<feature type="compositionally biased region" description="Low complexity" evidence="1">
    <location>
        <begin position="312"/>
        <end position="329"/>
    </location>
</feature>
<gene>
    <name evidence="3" type="ORF">DX914_06130</name>
</gene>
<reference evidence="3 4" key="1">
    <citation type="submission" date="2018-08" db="EMBL/GenBank/DDBJ databases">
        <title>Lysobacter sp. zong2l5, whole genome shotgun sequence.</title>
        <authorList>
            <person name="Zhang X."/>
            <person name="Feng G."/>
            <person name="Zhu H."/>
        </authorList>
    </citation>
    <scope>NUCLEOTIDE SEQUENCE [LARGE SCALE GENOMIC DNA]</scope>
    <source>
        <strain evidence="4">zong2l5</strain>
    </source>
</reference>
<accession>A0A371K4A1</accession>
<evidence type="ECO:0000313" key="4">
    <source>
        <dbReference type="Proteomes" id="UP000264492"/>
    </source>
</evidence>
<feature type="compositionally biased region" description="Low complexity" evidence="1">
    <location>
        <begin position="161"/>
        <end position="200"/>
    </location>
</feature>
<keyword evidence="2" id="KW-1133">Transmembrane helix</keyword>
<organism evidence="3 4">
    <name type="scientific">Lysobacter silvisoli</name>
    <dbReference type="NCBI Taxonomy" id="2293254"/>
    <lineage>
        <taxon>Bacteria</taxon>
        <taxon>Pseudomonadati</taxon>
        <taxon>Pseudomonadota</taxon>
        <taxon>Gammaproteobacteria</taxon>
        <taxon>Lysobacterales</taxon>
        <taxon>Lysobacteraceae</taxon>
        <taxon>Lysobacter</taxon>
    </lineage>
</organism>
<evidence type="ECO:0000313" key="3">
    <source>
        <dbReference type="EMBL" id="RDZ28700.1"/>
    </source>
</evidence>
<proteinExistence type="predicted"/>
<evidence type="ECO:0000256" key="2">
    <source>
        <dbReference type="SAM" id="Phobius"/>
    </source>
</evidence>
<dbReference type="OrthoDB" id="6008404at2"/>
<feature type="region of interest" description="Disordered" evidence="1">
    <location>
        <begin position="278"/>
        <end position="446"/>
    </location>
</feature>
<dbReference type="RefSeq" id="WP_115858138.1">
    <property type="nucleotide sequence ID" value="NZ_QTSU01000001.1"/>
</dbReference>
<keyword evidence="2 3" id="KW-0812">Transmembrane</keyword>